<dbReference type="EMBL" id="FNDE01000020">
    <property type="protein sequence ID" value="SDH33820.1"/>
    <property type="molecule type" value="Genomic_DNA"/>
</dbReference>
<sequence>MLGTSGIQYDMKIPMVEIFQTVEGEGTRAGFPTTFVRVFNCNLRCTWCDTKYSYAPYKPEFTATIGEIVEQVKRFPNKHICLTGGEPLIHEERSLMLLKALAEIDYIEDIHIETNGAINISEVCRFRESHPNFKKKIRFILDYKLPSSGEMKKMILENFYYLQDNDEVKFVISDSNDFEVATRILKKLYKKGTVLFSPVWETMPPDKLVNLVLSNQLVNVKVSLQLHKIIWDPNKRGV</sequence>
<reference evidence="10 11" key="1">
    <citation type="submission" date="2016-10" db="EMBL/GenBank/DDBJ databases">
        <authorList>
            <person name="de Groot N.N."/>
        </authorList>
    </citation>
    <scope>NUCLEOTIDE SEQUENCE [LARGE SCALE GENOMIC DNA]</scope>
    <source>
        <strain evidence="10 11">L 420-91</strain>
    </source>
</reference>
<evidence type="ECO:0000256" key="2">
    <source>
        <dbReference type="ARBA" id="ARBA00022691"/>
    </source>
</evidence>
<dbReference type="InterPro" id="IPR058240">
    <property type="entry name" value="rSAM_sf"/>
</dbReference>
<feature type="binding site" evidence="8">
    <location>
        <position position="48"/>
    </location>
    <ligand>
        <name>[4Fe-4S] cluster</name>
        <dbReference type="ChEBI" id="CHEBI:49883"/>
        <note>4Fe-4S-S-AdoMet</note>
    </ligand>
</feature>
<evidence type="ECO:0000313" key="10">
    <source>
        <dbReference type="EMBL" id="SDH33820.1"/>
    </source>
</evidence>
<dbReference type="PANTHER" id="PTHR42836:SF1">
    <property type="entry name" value="7-CARBOXY-7-DEAZAGUANINE SYNTHASE"/>
    <property type="match status" value="1"/>
</dbReference>
<comment type="function">
    <text evidence="8">Catalyzes the complex heterocyclic radical-mediated conversion of 6-carboxy-5,6,7,8-tetrahydropterin (CPH4) to 7-carboxy-7-deazaguanine (CDG), a step common to the biosynthetic pathways of all 7-deazapurine-containing compounds.</text>
</comment>
<dbReference type="GO" id="GO:0051539">
    <property type="term" value="F:4 iron, 4 sulfur cluster binding"/>
    <property type="evidence" value="ECO:0007669"/>
    <property type="project" value="UniProtKB-UniRule"/>
</dbReference>
<evidence type="ECO:0000256" key="1">
    <source>
        <dbReference type="ARBA" id="ARBA00022485"/>
    </source>
</evidence>
<dbReference type="EC" id="4.3.99.3" evidence="8"/>
<dbReference type="GO" id="GO:0000287">
    <property type="term" value="F:magnesium ion binding"/>
    <property type="evidence" value="ECO:0007669"/>
    <property type="project" value="UniProtKB-UniRule"/>
</dbReference>
<keyword evidence="5 8" id="KW-0408">Iron</keyword>
<keyword evidence="2 8" id="KW-0949">S-adenosyl-L-methionine</keyword>
<dbReference type="InterPro" id="IPR024924">
    <property type="entry name" value="7-CO-7-deazaguanine_synth-like"/>
</dbReference>
<evidence type="ECO:0000256" key="5">
    <source>
        <dbReference type="ARBA" id="ARBA00023004"/>
    </source>
</evidence>
<dbReference type="Proteomes" id="UP000198956">
    <property type="component" value="Unassembled WGS sequence"/>
</dbReference>
<dbReference type="GO" id="GO:0008616">
    <property type="term" value="P:tRNA queuosine(34) biosynthetic process"/>
    <property type="evidence" value="ECO:0007669"/>
    <property type="project" value="UniProtKB-UniRule"/>
</dbReference>
<evidence type="ECO:0000259" key="9">
    <source>
        <dbReference type="PROSITE" id="PS51918"/>
    </source>
</evidence>
<keyword evidence="3 8" id="KW-0479">Metal-binding</keyword>
<evidence type="ECO:0000256" key="4">
    <source>
        <dbReference type="ARBA" id="ARBA00022842"/>
    </source>
</evidence>
<evidence type="ECO:0000256" key="8">
    <source>
        <dbReference type="HAMAP-Rule" id="MF_00917"/>
    </source>
</evidence>
<dbReference type="Pfam" id="PF04055">
    <property type="entry name" value="Radical_SAM"/>
    <property type="match status" value="1"/>
</dbReference>
<keyword evidence="7 8" id="KW-0456">Lyase</keyword>
<dbReference type="InterPro" id="IPR013785">
    <property type="entry name" value="Aldolase_TIM"/>
</dbReference>
<evidence type="ECO:0000256" key="7">
    <source>
        <dbReference type="ARBA" id="ARBA00023239"/>
    </source>
</evidence>
<comment type="cofactor">
    <cofactor evidence="8">
        <name>[4Fe-4S] cluster</name>
        <dbReference type="ChEBI" id="CHEBI:49883"/>
    </cofactor>
    <text evidence="8">Binds 1 [4Fe-4S] cluster. The cluster is coordinated with 3 cysteines and an exchangeable S-adenosyl-L-methionine.</text>
</comment>
<evidence type="ECO:0000256" key="3">
    <source>
        <dbReference type="ARBA" id="ARBA00022723"/>
    </source>
</evidence>
<dbReference type="PIRSF" id="PIRSF000370">
    <property type="entry name" value="QueE"/>
    <property type="match status" value="1"/>
</dbReference>
<dbReference type="HAMAP" id="MF_00917">
    <property type="entry name" value="QueE"/>
    <property type="match status" value="1"/>
</dbReference>
<protein>
    <recommendedName>
        <fullName evidence="8">7-carboxy-7-deazaguanine synthase</fullName>
        <shortName evidence="8">CDG synthase</shortName>
        <ecNumber evidence="8">4.3.99.3</ecNumber>
    </recommendedName>
    <alternativeName>
        <fullName evidence="8">Queuosine biosynthesis protein QueE</fullName>
    </alternativeName>
</protein>
<comment type="caution">
    <text evidence="8">Lacks conserved residue(s) required for the propagation of feature annotation.</text>
</comment>
<feature type="binding site" evidence="8">
    <location>
        <position position="37"/>
    </location>
    <ligand>
        <name>substrate</name>
    </ligand>
</feature>
<feature type="binding site" evidence="8">
    <location>
        <position position="85"/>
    </location>
    <ligand>
        <name>S-adenosyl-L-methionine</name>
        <dbReference type="ChEBI" id="CHEBI:59789"/>
    </ligand>
</feature>
<evidence type="ECO:0000256" key="6">
    <source>
        <dbReference type="ARBA" id="ARBA00023014"/>
    </source>
</evidence>
<dbReference type="GO" id="GO:1904047">
    <property type="term" value="F:S-adenosyl-L-methionine binding"/>
    <property type="evidence" value="ECO:0007669"/>
    <property type="project" value="UniProtKB-UniRule"/>
</dbReference>
<dbReference type="AlphaFoldDB" id="A0A1G8BMK2"/>
<keyword evidence="8" id="KW-0671">Queuosine biosynthesis</keyword>
<name>A0A1G8BMK2_ANETH</name>
<comment type="cofactor">
    <cofactor evidence="8">
        <name>S-adenosyl-L-methionine</name>
        <dbReference type="ChEBI" id="CHEBI:59789"/>
    </cofactor>
    <text evidence="8">Binds 1 S-adenosyl-L-methionine per subunit.</text>
</comment>
<feature type="binding site" evidence="8">
    <location>
        <position position="41"/>
    </location>
    <ligand>
        <name>[4Fe-4S] cluster</name>
        <dbReference type="ChEBI" id="CHEBI:49883"/>
        <note>4Fe-4S-S-AdoMet</note>
    </ligand>
</feature>
<keyword evidence="1 8" id="KW-0004">4Fe-4S</keyword>
<gene>
    <name evidence="8" type="primary">queE</name>
    <name evidence="10" type="ORF">SAMN04489735_102028</name>
</gene>
<comment type="pathway">
    <text evidence="8">Purine metabolism; 7-cyano-7-deazaguanine biosynthesis.</text>
</comment>
<accession>A0A1G8BMK2</accession>
<evidence type="ECO:0000313" key="11">
    <source>
        <dbReference type="Proteomes" id="UP000198956"/>
    </source>
</evidence>
<dbReference type="OrthoDB" id="9792276at2"/>
<feature type="binding site" evidence="8">
    <location>
        <position position="83"/>
    </location>
    <ligand>
        <name>substrate</name>
    </ligand>
</feature>
<dbReference type="SUPFAM" id="SSF102114">
    <property type="entry name" value="Radical SAM enzymes"/>
    <property type="match status" value="1"/>
</dbReference>
<dbReference type="Gene3D" id="3.20.20.70">
    <property type="entry name" value="Aldolase class I"/>
    <property type="match status" value="1"/>
</dbReference>
<feature type="binding site" evidence="8">
    <location>
        <position position="50"/>
    </location>
    <ligand>
        <name>Mg(2+)</name>
        <dbReference type="ChEBI" id="CHEBI:18420"/>
    </ligand>
</feature>
<organism evidence="10 11">
    <name type="scientific">Aneurinibacillus thermoaerophilus</name>
    <dbReference type="NCBI Taxonomy" id="143495"/>
    <lineage>
        <taxon>Bacteria</taxon>
        <taxon>Bacillati</taxon>
        <taxon>Bacillota</taxon>
        <taxon>Bacilli</taxon>
        <taxon>Bacillales</taxon>
        <taxon>Paenibacillaceae</taxon>
        <taxon>Aneurinibacillus group</taxon>
        <taxon>Aneurinibacillus</taxon>
    </lineage>
</organism>
<proteinExistence type="inferred from homology"/>
<feature type="binding site" evidence="8">
    <location>
        <begin position="22"/>
        <end position="24"/>
    </location>
    <ligand>
        <name>substrate</name>
    </ligand>
</feature>
<keyword evidence="6 8" id="KW-0411">Iron-sulfur</keyword>
<dbReference type="UniPathway" id="UPA00391"/>
<comment type="similarity">
    <text evidence="8">Belongs to the radical SAM superfamily. 7-carboxy-7-deazaguanine synthase family.</text>
</comment>
<comment type="cofactor">
    <cofactor evidence="8">
        <name>Mg(2+)</name>
        <dbReference type="ChEBI" id="CHEBI:18420"/>
    </cofactor>
</comment>
<dbReference type="CDD" id="cd01335">
    <property type="entry name" value="Radical_SAM"/>
    <property type="match status" value="1"/>
</dbReference>
<comment type="catalytic activity">
    <reaction evidence="8">
        <text>6-carboxy-5,6,7,8-tetrahydropterin + H(+) = 7-carboxy-7-carbaguanine + NH4(+)</text>
        <dbReference type="Rhea" id="RHEA:27974"/>
        <dbReference type="ChEBI" id="CHEBI:15378"/>
        <dbReference type="ChEBI" id="CHEBI:28938"/>
        <dbReference type="ChEBI" id="CHEBI:61032"/>
        <dbReference type="ChEBI" id="CHEBI:61036"/>
        <dbReference type="EC" id="4.3.99.3"/>
    </reaction>
</comment>
<feature type="domain" description="Radical SAM core" evidence="9">
    <location>
        <begin position="28"/>
        <end position="233"/>
    </location>
</feature>
<feature type="binding site" evidence="8">
    <location>
        <position position="45"/>
    </location>
    <ligand>
        <name>[4Fe-4S] cluster</name>
        <dbReference type="ChEBI" id="CHEBI:49883"/>
        <note>4Fe-4S-S-AdoMet</note>
    </ligand>
</feature>
<keyword evidence="4 8" id="KW-0460">Magnesium</keyword>
<dbReference type="PANTHER" id="PTHR42836">
    <property type="entry name" value="7-CARBOXY-7-DEAZAGUANINE SYNTHASE"/>
    <property type="match status" value="1"/>
</dbReference>
<dbReference type="SFLD" id="SFLDS00029">
    <property type="entry name" value="Radical_SAM"/>
    <property type="match status" value="1"/>
</dbReference>
<dbReference type="PROSITE" id="PS51918">
    <property type="entry name" value="RADICAL_SAM"/>
    <property type="match status" value="1"/>
</dbReference>
<comment type="subunit">
    <text evidence="8">Homodimer.</text>
</comment>
<dbReference type="RefSeq" id="WP_091260680.1">
    <property type="nucleotide sequence ID" value="NZ_FNDE01000020.1"/>
</dbReference>
<feature type="binding site" evidence="8">
    <location>
        <begin position="47"/>
        <end position="49"/>
    </location>
    <ligand>
        <name>S-adenosyl-L-methionine</name>
        <dbReference type="ChEBI" id="CHEBI:59789"/>
    </ligand>
</feature>
<dbReference type="InterPro" id="IPR007197">
    <property type="entry name" value="rSAM"/>
</dbReference>
<dbReference type="GO" id="GO:0016840">
    <property type="term" value="F:carbon-nitrogen lyase activity"/>
    <property type="evidence" value="ECO:0007669"/>
    <property type="project" value="UniProtKB-UniRule"/>
</dbReference>